<dbReference type="GO" id="GO:0005506">
    <property type="term" value="F:iron ion binding"/>
    <property type="evidence" value="ECO:0007669"/>
    <property type="project" value="InterPro"/>
</dbReference>
<dbReference type="InParanoid" id="A0A0D0AQI8"/>
<evidence type="ECO:0000256" key="2">
    <source>
        <dbReference type="ARBA" id="ARBA00004167"/>
    </source>
</evidence>
<protein>
    <recommendedName>
        <fullName evidence="17">Cytochrome P450</fullName>
    </recommendedName>
</protein>
<sequence>MSTSLSLFTASALGGATALILALVIARRRASNSGLLPYPPGPKPLPVIGNVLHISLTEPWLAYTAWKKIYGDLIRVRLMGQEFVIINSEKTARALLDHRSAIYSDRPVLSTRKFFGIEWCTVLLHYGAELRFHRKLFHHALQAESSIRQRGIYLHRARSLLASLLHDHEGFEAHIRSFVAAIFMGITYGYEVQPENDPYVSAVLEFNRILSNGLSPEKSAILLAFPFRKLTSIPSIVTELSAVAHIPTWFPGASFQREALHSRQLAQRVLNAPFEFTKSQIEAGIAPQSLVFDCLTQMDEDNHEDQEFAIKATAATVYIAGFDQVYLVHSLLLDSKKYEIQSTSLLHAFILAMILYPRVQAKAQAEIDTVVDSTRLPTFEDRPSLPYVEAILREILRWMTSLPLAVPHATLDDDVFEGYFIPKGACVTLNLWAINRDEEKYPDPDEFRPERHFAPDGSLLSDLISDNVAFGLGRRICPGRFAAESILWAGIVSILATLRIEKAQGIDGHDVDVKKQFTTGMSIRCLPFRCAFVGRSAQKEELVREYSDS</sequence>
<evidence type="ECO:0000256" key="12">
    <source>
        <dbReference type="ARBA" id="ARBA00023136"/>
    </source>
</evidence>
<keyword evidence="5 13" id="KW-0349">Heme</keyword>
<evidence type="ECO:0000256" key="11">
    <source>
        <dbReference type="ARBA" id="ARBA00023033"/>
    </source>
</evidence>
<dbReference type="Proteomes" id="UP000054485">
    <property type="component" value="Unassembled WGS sequence"/>
</dbReference>
<name>A0A0D0AQI8_9AGAM</name>
<keyword evidence="16" id="KW-1185">Reference proteome</keyword>
<comment type="pathway">
    <text evidence="3">Secondary metabolite biosynthesis.</text>
</comment>
<dbReference type="GO" id="GO:0016020">
    <property type="term" value="C:membrane"/>
    <property type="evidence" value="ECO:0007669"/>
    <property type="project" value="UniProtKB-SubCell"/>
</dbReference>
<dbReference type="SUPFAM" id="SSF48264">
    <property type="entry name" value="Cytochrome P450"/>
    <property type="match status" value="1"/>
</dbReference>
<dbReference type="InterPro" id="IPR036396">
    <property type="entry name" value="Cyt_P450_sf"/>
</dbReference>
<evidence type="ECO:0000313" key="15">
    <source>
        <dbReference type="EMBL" id="KIK43981.1"/>
    </source>
</evidence>
<accession>A0A0D0AQI8</accession>
<organism evidence="15 16">
    <name type="scientific">Suillus luteus UH-Slu-Lm8-n1</name>
    <dbReference type="NCBI Taxonomy" id="930992"/>
    <lineage>
        <taxon>Eukaryota</taxon>
        <taxon>Fungi</taxon>
        <taxon>Dikarya</taxon>
        <taxon>Basidiomycota</taxon>
        <taxon>Agaricomycotina</taxon>
        <taxon>Agaricomycetes</taxon>
        <taxon>Agaricomycetidae</taxon>
        <taxon>Boletales</taxon>
        <taxon>Suillineae</taxon>
        <taxon>Suillaceae</taxon>
        <taxon>Suillus</taxon>
    </lineage>
</organism>
<dbReference type="OrthoDB" id="2789670at2759"/>
<evidence type="ECO:0000256" key="9">
    <source>
        <dbReference type="ARBA" id="ARBA00023002"/>
    </source>
</evidence>
<evidence type="ECO:0000256" key="13">
    <source>
        <dbReference type="PIRSR" id="PIRSR602401-1"/>
    </source>
</evidence>
<keyword evidence="8" id="KW-1133">Transmembrane helix</keyword>
<dbReference type="GO" id="GO:0020037">
    <property type="term" value="F:heme binding"/>
    <property type="evidence" value="ECO:0007669"/>
    <property type="project" value="InterPro"/>
</dbReference>
<keyword evidence="7 13" id="KW-0479">Metal-binding</keyword>
<comment type="similarity">
    <text evidence="4 14">Belongs to the cytochrome P450 family.</text>
</comment>
<reference evidence="16" key="2">
    <citation type="submission" date="2015-01" db="EMBL/GenBank/DDBJ databases">
        <title>Evolutionary Origins and Diversification of the Mycorrhizal Mutualists.</title>
        <authorList>
            <consortium name="DOE Joint Genome Institute"/>
            <consortium name="Mycorrhizal Genomics Consortium"/>
            <person name="Kohler A."/>
            <person name="Kuo A."/>
            <person name="Nagy L.G."/>
            <person name="Floudas D."/>
            <person name="Copeland A."/>
            <person name="Barry K.W."/>
            <person name="Cichocki N."/>
            <person name="Veneault-Fourrey C."/>
            <person name="LaButti K."/>
            <person name="Lindquist E.A."/>
            <person name="Lipzen A."/>
            <person name="Lundell T."/>
            <person name="Morin E."/>
            <person name="Murat C."/>
            <person name="Riley R."/>
            <person name="Ohm R."/>
            <person name="Sun H."/>
            <person name="Tunlid A."/>
            <person name="Henrissat B."/>
            <person name="Grigoriev I.V."/>
            <person name="Hibbett D.S."/>
            <person name="Martin F."/>
        </authorList>
    </citation>
    <scope>NUCLEOTIDE SEQUENCE [LARGE SCALE GENOMIC DNA]</scope>
    <source>
        <strain evidence="16">UH-Slu-Lm8-n1</strain>
    </source>
</reference>
<dbReference type="EMBL" id="KN835200">
    <property type="protein sequence ID" value="KIK43981.1"/>
    <property type="molecule type" value="Genomic_DNA"/>
</dbReference>
<evidence type="ECO:0000256" key="3">
    <source>
        <dbReference type="ARBA" id="ARBA00005179"/>
    </source>
</evidence>
<keyword evidence="10 13" id="KW-0408">Iron</keyword>
<dbReference type="InterPro" id="IPR002401">
    <property type="entry name" value="Cyt_P450_E_grp-I"/>
</dbReference>
<evidence type="ECO:0000256" key="5">
    <source>
        <dbReference type="ARBA" id="ARBA00022617"/>
    </source>
</evidence>
<evidence type="ECO:0000256" key="10">
    <source>
        <dbReference type="ARBA" id="ARBA00023004"/>
    </source>
</evidence>
<evidence type="ECO:0000256" key="6">
    <source>
        <dbReference type="ARBA" id="ARBA00022692"/>
    </source>
</evidence>
<comment type="subcellular location">
    <subcellularLocation>
        <location evidence="2">Membrane</location>
        <topology evidence="2">Single-pass membrane protein</topology>
    </subcellularLocation>
</comment>
<dbReference type="PANTHER" id="PTHR46300:SF2">
    <property type="entry name" value="CYTOCHROME P450 MONOOXYGENASE ALNH-RELATED"/>
    <property type="match status" value="1"/>
</dbReference>
<keyword evidence="11 14" id="KW-0503">Monooxygenase</keyword>
<dbReference type="PANTHER" id="PTHR46300">
    <property type="entry name" value="P450, PUTATIVE (EUROFUNG)-RELATED-RELATED"/>
    <property type="match status" value="1"/>
</dbReference>
<comment type="cofactor">
    <cofactor evidence="1 13">
        <name>heme</name>
        <dbReference type="ChEBI" id="CHEBI:30413"/>
    </cofactor>
</comment>
<dbReference type="InterPro" id="IPR017972">
    <property type="entry name" value="Cyt_P450_CS"/>
</dbReference>
<keyword evidence="9 14" id="KW-0560">Oxidoreductase</keyword>
<gene>
    <name evidence="15" type="ORF">CY34DRAFT_664200</name>
</gene>
<evidence type="ECO:0000256" key="8">
    <source>
        <dbReference type="ARBA" id="ARBA00022989"/>
    </source>
</evidence>
<reference evidence="15 16" key="1">
    <citation type="submission" date="2014-04" db="EMBL/GenBank/DDBJ databases">
        <authorList>
            <consortium name="DOE Joint Genome Institute"/>
            <person name="Kuo A."/>
            <person name="Ruytinx J."/>
            <person name="Rineau F."/>
            <person name="Colpaert J."/>
            <person name="Kohler A."/>
            <person name="Nagy L.G."/>
            <person name="Floudas D."/>
            <person name="Copeland A."/>
            <person name="Barry K.W."/>
            <person name="Cichocki N."/>
            <person name="Veneault-Fourrey C."/>
            <person name="LaButti K."/>
            <person name="Lindquist E.A."/>
            <person name="Lipzen A."/>
            <person name="Lundell T."/>
            <person name="Morin E."/>
            <person name="Murat C."/>
            <person name="Sun H."/>
            <person name="Tunlid A."/>
            <person name="Henrissat B."/>
            <person name="Grigoriev I.V."/>
            <person name="Hibbett D.S."/>
            <person name="Martin F."/>
            <person name="Nordberg H.P."/>
            <person name="Cantor M.N."/>
            <person name="Hua S.X."/>
        </authorList>
    </citation>
    <scope>NUCLEOTIDE SEQUENCE [LARGE SCALE GENOMIC DNA]</scope>
    <source>
        <strain evidence="15 16">UH-Slu-Lm8-n1</strain>
    </source>
</reference>
<evidence type="ECO:0000256" key="14">
    <source>
        <dbReference type="RuleBase" id="RU000461"/>
    </source>
</evidence>
<dbReference type="Gene3D" id="1.10.630.10">
    <property type="entry name" value="Cytochrome P450"/>
    <property type="match status" value="1"/>
</dbReference>
<evidence type="ECO:0000256" key="7">
    <source>
        <dbReference type="ARBA" id="ARBA00022723"/>
    </source>
</evidence>
<dbReference type="GO" id="GO:0004497">
    <property type="term" value="F:monooxygenase activity"/>
    <property type="evidence" value="ECO:0007669"/>
    <property type="project" value="UniProtKB-KW"/>
</dbReference>
<dbReference type="Pfam" id="PF00067">
    <property type="entry name" value="p450"/>
    <property type="match status" value="2"/>
</dbReference>
<keyword evidence="6" id="KW-0812">Transmembrane</keyword>
<keyword evidence="12" id="KW-0472">Membrane</keyword>
<dbReference type="InterPro" id="IPR050364">
    <property type="entry name" value="Cytochrome_P450_fung"/>
</dbReference>
<dbReference type="CDD" id="cd11065">
    <property type="entry name" value="CYP64-like"/>
    <property type="match status" value="1"/>
</dbReference>
<evidence type="ECO:0000256" key="4">
    <source>
        <dbReference type="ARBA" id="ARBA00010617"/>
    </source>
</evidence>
<dbReference type="PROSITE" id="PS00086">
    <property type="entry name" value="CYTOCHROME_P450"/>
    <property type="match status" value="1"/>
</dbReference>
<dbReference type="GO" id="GO:0016705">
    <property type="term" value="F:oxidoreductase activity, acting on paired donors, with incorporation or reduction of molecular oxygen"/>
    <property type="evidence" value="ECO:0007669"/>
    <property type="project" value="InterPro"/>
</dbReference>
<evidence type="ECO:0000256" key="1">
    <source>
        <dbReference type="ARBA" id="ARBA00001971"/>
    </source>
</evidence>
<feature type="binding site" description="axial binding residue" evidence="13">
    <location>
        <position position="477"/>
    </location>
    <ligand>
        <name>heme</name>
        <dbReference type="ChEBI" id="CHEBI:30413"/>
    </ligand>
    <ligandPart>
        <name>Fe</name>
        <dbReference type="ChEBI" id="CHEBI:18248"/>
    </ligandPart>
</feature>
<evidence type="ECO:0000313" key="16">
    <source>
        <dbReference type="Proteomes" id="UP000054485"/>
    </source>
</evidence>
<dbReference type="PRINTS" id="PR00463">
    <property type="entry name" value="EP450I"/>
</dbReference>
<evidence type="ECO:0008006" key="17">
    <source>
        <dbReference type="Google" id="ProtNLM"/>
    </source>
</evidence>
<proteinExistence type="inferred from homology"/>
<dbReference type="STRING" id="930992.A0A0D0AQI8"/>
<dbReference type="InterPro" id="IPR001128">
    <property type="entry name" value="Cyt_P450"/>
</dbReference>
<dbReference type="AlphaFoldDB" id="A0A0D0AQI8"/>
<dbReference type="HOGENOM" id="CLU_001570_2_3_1"/>